<keyword evidence="3" id="KW-1185">Reference proteome</keyword>
<sequence length="250" mass="27473">MSRDAAPAAAFLALWNDIDPSRREDYERWHTLEHVPERVWAPGFLSGTRYVATRPGQPRYFTRYDLNDLSALETAAYQDLVDHPTPWSASMRPALSQFLRKPCRQVALAGTSRASALLVLRVVLIEGSDDAMTQSAHRLLAEGARHIVTSVTVGRVESAGPQAMRNVDEAPAGKEWIFLVEATAVERLDGLEALARSLIQAATHQDLDNGKSAPWFAASHYRYASSVTHGDVAGPSRPAPRTDLFTDEGP</sequence>
<evidence type="ECO:0000256" key="1">
    <source>
        <dbReference type="SAM" id="MobiDB-lite"/>
    </source>
</evidence>
<dbReference type="EMBL" id="JACBYR010000001">
    <property type="protein sequence ID" value="NYE83906.1"/>
    <property type="molecule type" value="Genomic_DNA"/>
</dbReference>
<reference evidence="2 3" key="1">
    <citation type="submission" date="2020-07" db="EMBL/GenBank/DDBJ databases">
        <title>Genomic Encyclopedia of Type Strains, Phase IV (KMG-V): Genome sequencing to study the core and pangenomes of soil and plant-associated prokaryotes.</title>
        <authorList>
            <person name="Whitman W."/>
        </authorList>
    </citation>
    <scope>NUCLEOTIDE SEQUENCE [LARGE SCALE GENOMIC DNA]</scope>
    <source>
        <strain evidence="2 3">SAS40</strain>
    </source>
</reference>
<dbReference type="Proteomes" id="UP000542125">
    <property type="component" value="Unassembled WGS sequence"/>
</dbReference>
<evidence type="ECO:0000313" key="3">
    <source>
        <dbReference type="Proteomes" id="UP000542125"/>
    </source>
</evidence>
<dbReference type="RefSeq" id="WP_179587663.1">
    <property type="nucleotide sequence ID" value="NZ_JACBYR010000001.1"/>
</dbReference>
<dbReference type="AlphaFoldDB" id="A0A7Y9IVM4"/>
<gene>
    <name evidence="2" type="ORF">FHW18_003177</name>
</gene>
<feature type="region of interest" description="Disordered" evidence="1">
    <location>
        <begin position="228"/>
        <end position="250"/>
    </location>
</feature>
<evidence type="ECO:0000313" key="2">
    <source>
        <dbReference type="EMBL" id="NYE83906.1"/>
    </source>
</evidence>
<organism evidence="2 3">
    <name type="scientific">Pigmentiphaga litoralis</name>
    <dbReference type="NCBI Taxonomy" id="516702"/>
    <lineage>
        <taxon>Bacteria</taxon>
        <taxon>Pseudomonadati</taxon>
        <taxon>Pseudomonadota</taxon>
        <taxon>Betaproteobacteria</taxon>
        <taxon>Burkholderiales</taxon>
        <taxon>Alcaligenaceae</taxon>
        <taxon>Pigmentiphaga</taxon>
    </lineage>
</organism>
<comment type="caution">
    <text evidence="2">The sequence shown here is derived from an EMBL/GenBank/DDBJ whole genome shotgun (WGS) entry which is preliminary data.</text>
</comment>
<proteinExistence type="predicted"/>
<protein>
    <submittedName>
        <fullName evidence="2">Uncharacterized protein</fullName>
    </submittedName>
</protein>
<accession>A0A7Y9IVM4</accession>
<name>A0A7Y9IVM4_9BURK</name>